<proteinExistence type="predicted"/>
<name>A0AAW1QAD2_9CHLO</name>
<feature type="compositionally biased region" description="Polar residues" evidence="1">
    <location>
        <begin position="238"/>
        <end position="257"/>
    </location>
</feature>
<feature type="compositionally biased region" description="Polar residues" evidence="1">
    <location>
        <begin position="177"/>
        <end position="186"/>
    </location>
</feature>
<accession>A0AAW1QAD2</accession>
<dbReference type="AlphaFoldDB" id="A0AAW1QAD2"/>
<organism evidence="2 3">
    <name type="scientific">Apatococcus lobatus</name>
    <dbReference type="NCBI Taxonomy" id="904363"/>
    <lineage>
        <taxon>Eukaryota</taxon>
        <taxon>Viridiplantae</taxon>
        <taxon>Chlorophyta</taxon>
        <taxon>core chlorophytes</taxon>
        <taxon>Trebouxiophyceae</taxon>
        <taxon>Chlorellales</taxon>
        <taxon>Chlorellaceae</taxon>
        <taxon>Apatococcus</taxon>
    </lineage>
</organism>
<feature type="region of interest" description="Disordered" evidence="1">
    <location>
        <begin position="153"/>
        <end position="271"/>
    </location>
</feature>
<dbReference type="Proteomes" id="UP001438707">
    <property type="component" value="Unassembled WGS sequence"/>
</dbReference>
<reference evidence="2 3" key="1">
    <citation type="journal article" date="2024" name="Nat. Commun.">
        <title>Phylogenomics reveals the evolutionary origins of lichenization in chlorophyte algae.</title>
        <authorList>
            <person name="Puginier C."/>
            <person name="Libourel C."/>
            <person name="Otte J."/>
            <person name="Skaloud P."/>
            <person name="Haon M."/>
            <person name="Grisel S."/>
            <person name="Petersen M."/>
            <person name="Berrin J.G."/>
            <person name="Delaux P.M."/>
            <person name="Dal Grande F."/>
            <person name="Keller J."/>
        </authorList>
    </citation>
    <scope>NUCLEOTIDE SEQUENCE [LARGE SCALE GENOMIC DNA]</scope>
    <source>
        <strain evidence="2 3">SAG 2145</strain>
    </source>
</reference>
<evidence type="ECO:0000313" key="2">
    <source>
        <dbReference type="EMBL" id="KAK9817362.1"/>
    </source>
</evidence>
<feature type="region of interest" description="Disordered" evidence="1">
    <location>
        <begin position="327"/>
        <end position="366"/>
    </location>
</feature>
<feature type="region of interest" description="Disordered" evidence="1">
    <location>
        <begin position="379"/>
        <end position="453"/>
    </location>
</feature>
<evidence type="ECO:0000313" key="3">
    <source>
        <dbReference type="Proteomes" id="UP001438707"/>
    </source>
</evidence>
<sequence length="574" mass="61270">MPDCTASEADVSTEEPQPWPPVDDQAHQQQVLLQALQNHWSSSLKDFGPAGNMGADLSHGLAGLAPQSIWKQGLPAHSDAAFTSDVFSRHLPATDAPPIGHSTKVPCPIQQLESADGTNINEGSCGTEFPGFQLPAFSPRRTTPTFYRMASDQLLCPPGRTPDHSLISSPEVKHPKGSSSSSQQPDTAFKLDAPKEPPSAVLALQPASPSKTHNSNKFDTGSQLCNALSSPVMPPTPAQQSSLMAHTQHCPSRSQAGPAQLPRLQDTHPPGRHSTIVQPVAAPGSHRMLAAKPLVQAALGRCHDMYQAPQPQISQLERVDLAPATAPEPFCSAKKQPLPVSGSPSRAGLQHQPAARSDSLQQPSSQGCPVLRLFKEVQDEPPPSAGVSRQQSPRLAPVSAPASSRQPGPESHLSALLGPVQQPRVQQDDRTDGSIHLLSVPNSKEKPDGSEDAAAAAALEGSKDVMADADHHPLPQPPGIGFAGIAPRSFRDRLGLWACLSPAGTTALGIMQNKLKAQDFTSRHSAEAFSGFLALFALMTRHDVNEHRQCFQRQHDQPSEVSRTIFWEAHQASR</sequence>
<feature type="region of interest" description="Disordered" evidence="1">
    <location>
        <begin position="1"/>
        <end position="27"/>
    </location>
</feature>
<keyword evidence="3" id="KW-1185">Reference proteome</keyword>
<evidence type="ECO:0000256" key="1">
    <source>
        <dbReference type="SAM" id="MobiDB-lite"/>
    </source>
</evidence>
<feature type="compositionally biased region" description="Polar residues" evidence="1">
    <location>
        <begin position="207"/>
        <end position="229"/>
    </location>
</feature>
<protein>
    <submittedName>
        <fullName evidence="2">Uncharacterized protein</fullName>
    </submittedName>
</protein>
<gene>
    <name evidence="2" type="ORF">WJX74_002372</name>
</gene>
<dbReference type="EMBL" id="JALJOS010000073">
    <property type="protein sequence ID" value="KAK9817362.1"/>
    <property type="molecule type" value="Genomic_DNA"/>
</dbReference>
<comment type="caution">
    <text evidence="2">The sequence shown here is derived from an EMBL/GenBank/DDBJ whole genome shotgun (WGS) entry which is preliminary data.</text>
</comment>